<gene>
    <name evidence="7" type="ORF">C8Q69DRAFT_452103</name>
</gene>
<name>A0A443I6M0_BYSSP</name>
<evidence type="ECO:0008006" key="9">
    <source>
        <dbReference type="Google" id="ProtNLM"/>
    </source>
</evidence>
<organism evidence="7 8">
    <name type="scientific">Byssochlamys spectabilis</name>
    <name type="common">Paecilomyces variotii</name>
    <dbReference type="NCBI Taxonomy" id="264951"/>
    <lineage>
        <taxon>Eukaryota</taxon>
        <taxon>Fungi</taxon>
        <taxon>Dikarya</taxon>
        <taxon>Ascomycota</taxon>
        <taxon>Pezizomycotina</taxon>
        <taxon>Eurotiomycetes</taxon>
        <taxon>Eurotiomycetidae</taxon>
        <taxon>Eurotiales</taxon>
        <taxon>Thermoascaceae</taxon>
        <taxon>Paecilomyces</taxon>
    </lineage>
</organism>
<sequence length="830" mass="95401">MYTCPNSVIRCRLTAGLSSCVPRSRNGLGQWRRYAAAQTARGGENTTSQSDASASGDLGYKEDNLKESAFVPRHLFKESCPRDSPVTWHPVSKESFGAIDRQVDSLQEKVTGGNTDGAESSNGSALDEETLDWYDDTVSLPADHEDKVTKEYPVYSDAEIRQFIERRTRRRVVAAVDRAGKQLKQQKRVIDQKWFRYDIAVRMATFYPFDSVHRLWPDSYTRLYKAKFYKSSWQQPSYYELDDRGKTLLQELETDNENLFQASWKQLARAVKAFQWPRLALHLLWNDPKLAMKFLLATAREDIRPPFGMVADCLLYLDEFHAEELKHWKSEEWYHSVIHTCLDPQKWPVVSLNQKGVRLYIKKSDHQRVLSVFRMMGERKTHMSAETALCFMMRFTEFGNVDKALEALQLIPITKQAGFELDSQAVLRHCCKLLTLDTVHDENGERNFKILPKLLGFGVKPDRDMMNVVISNAFKTGDPQLGLDMVGYMKARGFELDSYTYLTLLTDAVARGDRGGVDSVIQEIGPNDELRKNPYIAGKIFHAHYTFSAKHLDSDADPSEVFTSMLNIYSELYSITPLKDLLILPPHYRYPPGEPKPQPTPVALYIIIATYLRCQSNSGIAYRLYQRFRQLLIRGHETIVPLAETDHTYNEFLVSLRKDPRALRCCVQIVEEMLHPLPGRDVLDWAAEHPIAHAKPTTRTWTILLSAFIYNRQPLAAEKIREMMAKHEVTFNGVTWNTIINGYANAQKVEETAEAIKMMEEQGFPVDAYTMKGLRYLRDPERLRTAIEELDQRDALRNQHSQLEGREEREQLLDEGLRRLAEKSNSNSNS</sequence>
<dbReference type="AlphaFoldDB" id="A0A443I6M0"/>
<dbReference type="VEuPathDB" id="FungiDB:C8Q69DRAFT_452103"/>
<evidence type="ECO:0000313" key="8">
    <source>
        <dbReference type="Proteomes" id="UP000283841"/>
    </source>
</evidence>
<evidence type="ECO:0000256" key="1">
    <source>
        <dbReference type="ARBA" id="ARBA00006192"/>
    </source>
</evidence>
<dbReference type="Proteomes" id="UP000283841">
    <property type="component" value="Unassembled WGS sequence"/>
</dbReference>
<comment type="subunit">
    <text evidence="4">Binds to mitochondrial small subunit 15S rRNA.</text>
</comment>
<comment type="caution">
    <text evidence="7">The sequence shown here is derived from an EMBL/GenBank/DDBJ whole genome shotgun (WGS) entry which is preliminary data.</text>
</comment>
<evidence type="ECO:0000256" key="4">
    <source>
        <dbReference type="ARBA" id="ARBA00044511"/>
    </source>
</evidence>
<dbReference type="Gene3D" id="1.25.40.10">
    <property type="entry name" value="Tetratricopeptide repeat domain"/>
    <property type="match status" value="2"/>
</dbReference>
<comment type="similarity">
    <text evidence="1">Belongs to the CCM1 family.</text>
</comment>
<feature type="repeat" description="PPR" evidence="5">
    <location>
        <begin position="732"/>
        <end position="766"/>
    </location>
</feature>
<dbReference type="PANTHER" id="PTHR47447">
    <property type="entry name" value="OS03G0856100 PROTEIN"/>
    <property type="match status" value="1"/>
</dbReference>
<feature type="compositionally biased region" description="Polar residues" evidence="6">
    <location>
        <begin position="44"/>
        <end position="53"/>
    </location>
</feature>
<evidence type="ECO:0000256" key="2">
    <source>
        <dbReference type="ARBA" id="ARBA00022737"/>
    </source>
</evidence>
<dbReference type="STRING" id="264951.A0A443I6M0"/>
<keyword evidence="8" id="KW-1185">Reference proteome</keyword>
<evidence type="ECO:0000313" key="7">
    <source>
        <dbReference type="EMBL" id="RWQ99702.1"/>
    </source>
</evidence>
<comment type="function">
    <text evidence="3">Regulates mitochondrial small subunit maturation by controlling 15S rRNA 5'-end processing. Localizes to the 5' precursor of the 15S rRNA in a position that is subsequently occupied by mS47 in the mature yeast mtSSU. Uses structure and sequence-specific RNA recognition, binding to a single-stranded region of the precursor and specifically recognizing bases -6 to -1. The exchange of Ccm1 for mS47 is coupled to the irreversible removal of precursor rRNA that is accompanied by conformational changes of the mitoribosomal proteins uS5m and mS26. These conformational changes signal completion of 5'-end rRNA processing through protection of the mature 5'-end of the 15S rRNA and stabilization of mS47. The removal of the 5' precursor together with the dissociation of Ccm1 may be catalyzed by the 5'-3' exoribonuclease Pet127. Involved in the specific removal of group I introns in mitochondrial encoded transcripts.</text>
</comment>
<dbReference type="Pfam" id="PF01535">
    <property type="entry name" value="PPR"/>
    <property type="match status" value="2"/>
</dbReference>
<dbReference type="PANTHER" id="PTHR47447:SF17">
    <property type="entry name" value="OS12G0638900 PROTEIN"/>
    <property type="match status" value="1"/>
</dbReference>
<dbReference type="InterPro" id="IPR002885">
    <property type="entry name" value="PPR_rpt"/>
</dbReference>
<accession>A0A443I6M0</accession>
<evidence type="ECO:0000256" key="6">
    <source>
        <dbReference type="SAM" id="MobiDB-lite"/>
    </source>
</evidence>
<reference evidence="7 8" key="1">
    <citation type="journal article" date="2018" name="Front. Microbiol.">
        <title>Genomic and genetic insights into a cosmopolitan fungus, Paecilomyces variotii (Eurotiales).</title>
        <authorList>
            <person name="Urquhart A.S."/>
            <person name="Mondo S.J."/>
            <person name="Makela M.R."/>
            <person name="Hane J.K."/>
            <person name="Wiebenga A."/>
            <person name="He G."/>
            <person name="Mihaltcheva S."/>
            <person name="Pangilinan J."/>
            <person name="Lipzen A."/>
            <person name="Barry K."/>
            <person name="de Vries R.P."/>
            <person name="Grigoriev I.V."/>
            <person name="Idnurm A."/>
        </authorList>
    </citation>
    <scope>NUCLEOTIDE SEQUENCE [LARGE SCALE GENOMIC DNA]</scope>
    <source>
        <strain evidence="7 8">CBS 101075</strain>
    </source>
</reference>
<protein>
    <recommendedName>
        <fullName evidence="9">Pentatricopeptide repeat protein</fullName>
    </recommendedName>
</protein>
<dbReference type="PROSITE" id="PS51375">
    <property type="entry name" value="PPR"/>
    <property type="match status" value="1"/>
</dbReference>
<dbReference type="GeneID" id="39598821"/>
<dbReference type="NCBIfam" id="TIGR00756">
    <property type="entry name" value="PPR"/>
    <property type="match status" value="1"/>
</dbReference>
<proteinExistence type="inferred from homology"/>
<dbReference type="InterPro" id="IPR011990">
    <property type="entry name" value="TPR-like_helical_dom_sf"/>
</dbReference>
<evidence type="ECO:0000256" key="5">
    <source>
        <dbReference type="PROSITE-ProRule" id="PRU00708"/>
    </source>
</evidence>
<dbReference type="RefSeq" id="XP_028489347.1">
    <property type="nucleotide sequence ID" value="XM_028629544.1"/>
</dbReference>
<feature type="region of interest" description="Disordered" evidence="6">
    <location>
        <begin position="38"/>
        <end position="59"/>
    </location>
</feature>
<dbReference type="EMBL" id="RCNU01000001">
    <property type="protein sequence ID" value="RWQ99702.1"/>
    <property type="molecule type" value="Genomic_DNA"/>
</dbReference>
<evidence type="ECO:0000256" key="3">
    <source>
        <dbReference type="ARBA" id="ARBA00044493"/>
    </source>
</evidence>
<keyword evidence="2" id="KW-0677">Repeat</keyword>